<accession>A0A849VV28</accession>
<dbReference type="Gene3D" id="3.40.50.360">
    <property type="match status" value="1"/>
</dbReference>
<dbReference type="GO" id="GO:0005829">
    <property type="term" value="C:cytosol"/>
    <property type="evidence" value="ECO:0007669"/>
    <property type="project" value="TreeGrafter"/>
</dbReference>
<name>A0A849VV28_9HYPH</name>
<evidence type="ECO:0000313" key="3">
    <source>
        <dbReference type="Proteomes" id="UP000550508"/>
    </source>
</evidence>
<dbReference type="GO" id="GO:0016491">
    <property type="term" value="F:oxidoreductase activity"/>
    <property type="evidence" value="ECO:0007669"/>
    <property type="project" value="InterPro"/>
</dbReference>
<dbReference type="PANTHER" id="PTHR30543">
    <property type="entry name" value="CHROMATE REDUCTASE"/>
    <property type="match status" value="1"/>
</dbReference>
<dbReference type="InterPro" id="IPR050712">
    <property type="entry name" value="NAD(P)H-dep_reductase"/>
</dbReference>
<keyword evidence="3" id="KW-1185">Reference proteome</keyword>
<dbReference type="SUPFAM" id="SSF52218">
    <property type="entry name" value="Flavoproteins"/>
    <property type="match status" value="1"/>
</dbReference>
<gene>
    <name evidence="2" type="ORF">HQ945_10595</name>
</gene>
<feature type="domain" description="NADPH-dependent FMN reductase-like" evidence="1">
    <location>
        <begin position="4"/>
        <end position="149"/>
    </location>
</feature>
<proteinExistence type="predicted"/>
<evidence type="ECO:0000259" key="1">
    <source>
        <dbReference type="Pfam" id="PF03358"/>
    </source>
</evidence>
<reference evidence="2 3" key="1">
    <citation type="submission" date="2020-05" db="EMBL/GenBank/DDBJ databases">
        <authorList>
            <person name="Kim M.K."/>
        </authorList>
    </citation>
    <scope>NUCLEOTIDE SEQUENCE [LARGE SCALE GENOMIC DNA]</scope>
    <source>
        <strain evidence="2 3">BT25</strain>
    </source>
</reference>
<dbReference type="AlphaFoldDB" id="A0A849VV28"/>
<dbReference type="PANTHER" id="PTHR30543:SF21">
    <property type="entry name" value="NAD(P)H-DEPENDENT FMN REDUCTASE LOT6"/>
    <property type="match status" value="1"/>
</dbReference>
<dbReference type="GO" id="GO:0010181">
    <property type="term" value="F:FMN binding"/>
    <property type="evidence" value="ECO:0007669"/>
    <property type="project" value="TreeGrafter"/>
</dbReference>
<organism evidence="2 3">
    <name type="scientific">Phyllobacterium pellucidum</name>
    <dbReference type="NCBI Taxonomy" id="2740464"/>
    <lineage>
        <taxon>Bacteria</taxon>
        <taxon>Pseudomonadati</taxon>
        <taxon>Pseudomonadota</taxon>
        <taxon>Alphaproteobacteria</taxon>
        <taxon>Hyphomicrobiales</taxon>
        <taxon>Phyllobacteriaceae</taxon>
        <taxon>Phyllobacterium</taxon>
    </lineage>
</organism>
<dbReference type="Pfam" id="PF03358">
    <property type="entry name" value="FMN_red"/>
    <property type="match status" value="1"/>
</dbReference>
<dbReference type="EMBL" id="JABUMX010000002">
    <property type="protein sequence ID" value="NTS31703.1"/>
    <property type="molecule type" value="Genomic_DNA"/>
</dbReference>
<dbReference type="InterPro" id="IPR029039">
    <property type="entry name" value="Flavoprotein-like_sf"/>
</dbReference>
<protein>
    <submittedName>
        <fullName evidence="2">NAD(P)H-dependent oxidoreductase</fullName>
    </submittedName>
</protein>
<dbReference type="InterPro" id="IPR005025">
    <property type="entry name" value="FMN_Rdtase-like_dom"/>
</dbReference>
<sequence length="188" mass="20698">MALKLNIIIASTRPGRGGPAVAKWFHEFASLDARFETALIDLAEINLPLLDEPHHPRMQKYEKAHTKRWSSLVDAADATVFVTPEYDYFAPPSLINALIYLSKEWNYKPAGFVSYGGVSGGMRSVESVKGLVAGLRMMPIPDGVAVHSYQQFIDDEGVFQPTESMTGSAATMLAELAKWAEALKPLRT</sequence>
<dbReference type="Proteomes" id="UP000550508">
    <property type="component" value="Unassembled WGS sequence"/>
</dbReference>
<evidence type="ECO:0000313" key="2">
    <source>
        <dbReference type="EMBL" id="NTS31703.1"/>
    </source>
</evidence>
<comment type="caution">
    <text evidence="2">The sequence shown here is derived from an EMBL/GenBank/DDBJ whole genome shotgun (WGS) entry which is preliminary data.</text>
</comment>
<dbReference type="RefSeq" id="WP_113280307.1">
    <property type="nucleotide sequence ID" value="NZ_JABUMX010000002.1"/>
</dbReference>